<reference evidence="1 2" key="1">
    <citation type="submission" date="2014-04" db="EMBL/GenBank/DDBJ databases">
        <authorList>
            <consortium name="DOE Joint Genome Institute"/>
            <person name="Kuo A."/>
            <person name="Kohler A."/>
            <person name="Jargeat P."/>
            <person name="Nagy L.G."/>
            <person name="Floudas D."/>
            <person name="Copeland A."/>
            <person name="Barry K.W."/>
            <person name="Cichocki N."/>
            <person name="Veneault-Fourrey C."/>
            <person name="LaButti K."/>
            <person name="Lindquist E.A."/>
            <person name="Lipzen A."/>
            <person name="Lundell T."/>
            <person name="Morin E."/>
            <person name="Murat C."/>
            <person name="Sun H."/>
            <person name="Tunlid A."/>
            <person name="Henrissat B."/>
            <person name="Grigoriev I.V."/>
            <person name="Hibbett D.S."/>
            <person name="Martin F."/>
            <person name="Nordberg H.P."/>
            <person name="Cantor M.N."/>
            <person name="Hua S.X."/>
        </authorList>
    </citation>
    <scope>NUCLEOTIDE SEQUENCE [LARGE SCALE GENOMIC DNA]</scope>
    <source>
        <strain evidence="1 2">Ve08.2h10</strain>
    </source>
</reference>
<dbReference type="AlphaFoldDB" id="A0A0D0D545"/>
<evidence type="ECO:0000313" key="2">
    <source>
        <dbReference type="Proteomes" id="UP000054538"/>
    </source>
</evidence>
<protein>
    <submittedName>
        <fullName evidence="1">Uncharacterized protein</fullName>
    </submittedName>
</protein>
<dbReference type="HOGENOM" id="CLU_2109796_0_0_1"/>
<proteinExistence type="predicted"/>
<accession>A0A0D0D545</accession>
<evidence type="ECO:0000313" key="1">
    <source>
        <dbReference type="EMBL" id="KIK78761.1"/>
    </source>
</evidence>
<dbReference type="OrthoDB" id="2631266at2759"/>
<keyword evidence="2" id="KW-1185">Reference proteome</keyword>
<reference evidence="2" key="2">
    <citation type="submission" date="2015-01" db="EMBL/GenBank/DDBJ databases">
        <title>Evolutionary Origins and Diversification of the Mycorrhizal Mutualists.</title>
        <authorList>
            <consortium name="DOE Joint Genome Institute"/>
            <consortium name="Mycorrhizal Genomics Consortium"/>
            <person name="Kohler A."/>
            <person name="Kuo A."/>
            <person name="Nagy L.G."/>
            <person name="Floudas D."/>
            <person name="Copeland A."/>
            <person name="Barry K.W."/>
            <person name="Cichocki N."/>
            <person name="Veneault-Fourrey C."/>
            <person name="LaButti K."/>
            <person name="Lindquist E.A."/>
            <person name="Lipzen A."/>
            <person name="Lundell T."/>
            <person name="Morin E."/>
            <person name="Murat C."/>
            <person name="Riley R."/>
            <person name="Ohm R."/>
            <person name="Sun H."/>
            <person name="Tunlid A."/>
            <person name="Henrissat B."/>
            <person name="Grigoriev I.V."/>
            <person name="Hibbett D.S."/>
            <person name="Martin F."/>
        </authorList>
    </citation>
    <scope>NUCLEOTIDE SEQUENCE [LARGE SCALE GENOMIC DNA]</scope>
    <source>
        <strain evidence="2">Ve08.2h10</strain>
    </source>
</reference>
<gene>
    <name evidence="1" type="ORF">PAXRUDRAFT_16700</name>
</gene>
<organism evidence="1 2">
    <name type="scientific">Paxillus rubicundulus Ve08.2h10</name>
    <dbReference type="NCBI Taxonomy" id="930991"/>
    <lineage>
        <taxon>Eukaryota</taxon>
        <taxon>Fungi</taxon>
        <taxon>Dikarya</taxon>
        <taxon>Basidiomycota</taxon>
        <taxon>Agaricomycotina</taxon>
        <taxon>Agaricomycetes</taxon>
        <taxon>Agaricomycetidae</taxon>
        <taxon>Boletales</taxon>
        <taxon>Paxilineae</taxon>
        <taxon>Paxillaceae</taxon>
        <taxon>Paxillus</taxon>
    </lineage>
</organism>
<sequence>MHQDKSAQYAYIEGRQPVRINSLYQAMHSHQREPALVADLALVQRFVKDDTLPEFPWEMCWCGDILGDLEVVLVDALAGHFILAPIKIWICRESIWITISHDHGGPEAEIQEDDN</sequence>
<dbReference type="InParanoid" id="A0A0D0D545"/>
<dbReference type="Proteomes" id="UP000054538">
    <property type="component" value="Unassembled WGS sequence"/>
</dbReference>
<dbReference type="EMBL" id="KN826483">
    <property type="protein sequence ID" value="KIK78761.1"/>
    <property type="molecule type" value="Genomic_DNA"/>
</dbReference>
<name>A0A0D0D545_9AGAM</name>